<sequence length="230" mass="25659">MDAYKRAEIIASHPVATAKFFHILISNILDTIILGGVVGPVKAYFGTVESQGRGSLHLHLLIWLNHDLKPADMKNKIQDPSFRENLIAYLEDIIKEDLDEFKDKCIFENLDGIRDFFNFNIAFFFYIAAPRSLNTPTQLSSDNIYAALRTIDLAGLEENTNENGIRLTPMKDQSSPSIPYASPPNLRGSPSIPYASPPNLRGSPSIPYASPQRTELLQTPIHDQSISSMI</sequence>
<name>A0A820KQD9_9BILA</name>
<dbReference type="Pfam" id="PF14214">
    <property type="entry name" value="Helitron_like_N"/>
    <property type="match status" value="1"/>
</dbReference>
<reference evidence="3" key="1">
    <citation type="submission" date="2021-02" db="EMBL/GenBank/DDBJ databases">
        <authorList>
            <person name="Nowell W R."/>
        </authorList>
    </citation>
    <scope>NUCLEOTIDE SEQUENCE</scope>
</reference>
<protein>
    <recommendedName>
        <fullName evidence="2">Helitron helicase-like domain-containing protein</fullName>
    </recommendedName>
</protein>
<feature type="region of interest" description="Disordered" evidence="1">
    <location>
        <begin position="162"/>
        <end position="212"/>
    </location>
</feature>
<feature type="domain" description="Helitron helicase-like" evidence="2">
    <location>
        <begin position="10"/>
        <end position="62"/>
    </location>
</feature>
<gene>
    <name evidence="3" type="ORF">KXQ929_LOCUS47841</name>
</gene>
<dbReference type="InterPro" id="IPR025476">
    <property type="entry name" value="Helitron_helicase-like"/>
</dbReference>
<evidence type="ECO:0000313" key="3">
    <source>
        <dbReference type="EMBL" id="CAF4343267.1"/>
    </source>
</evidence>
<evidence type="ECO:0000256" key="1">
    <source>
        <dbReference type="SAM" id="MobiDB-lite"/>
    </source>
</evidence>
<proteinExistence type="predicted"/>
<accession>A0A820KQD9</accession>
<organism evidence="3 4">
    <name type="scientific">Adineta steineri</name>
    <dbReference type="NCBI Taxonomy" id="433720"/>
    <lineage>
        <taxon>Eukaryota</taxon>
        <taxon>Metazoa</taxon>
        <taxon>Spiralia</taxon>
        <taxon>Gnathifera</taxon>
        <taxon>Rotifera</taxon>
        <taxon>Eurotatoria</taxon>
        <taxon>Bdelloidea</taxon>
        <taxon>Adinetida</taxon>
        <taxon>Adinetidae</taxon>
        <taxon>Adineta</taxon>
    </lineage>
</organism>
<dbReference type="Proteomes" id="UP000663868">
    <property type="component" value="Unassembled WGS sequence"/>
</dbReference>
<evidence type="ECO:0000259" key="2">
    <source>
        <dbReference type="Pfam" id="PF14214"/>
    </source>
</evidence>
<comment type="caution">
    <text evidence="3">The sequence shown here is derived from an EMBL/GenBank/DDBJ whole genome shotgun (WGS) entry which is preliminary data.</text>
</comment>
<dbReference type="EMBL" id="CAJOBB010017854">
    <property type="protein sequence ID" value="CAF4343267.1"/>
    <property type="molecule type" value="Genomic_DNA"/>
</dbReference>
<dbReference type="AlphaFoldDB" id="A0A820KQD9"/>
<evidence type="ECO:0000313" key="4">
    <source>
        <dbReference type="Proteomes" id="UP000663868"/>
    </source>
</evidence>